<proteinExistence type="predicted"/>
<dbReference type="PANTHER" id="PTHR30055">
    <property type="entry name" value="HTH-TYPE TRANSCRIPTIONAL REGULATOR RUTR"/>
    <property type="match status" value="1"/>
</dbReference>
<evidence type="ECO:0000256" key="2">
    <source>
        <dbReference type="PROSITE-ProRule" id="PRU00335"/>
    </source>
</evidence>
<evidence type="ECO:0000256" key="1">
    <source>
        <dbReference type="ARBA" id="ARBA00023125"/>
    </source>
</evidence>
<dbReference type="AlphaFoldDB" id="A0A5B1M437"/>
<name>A0A5B1M437_9ACTN</name>
<feature type="region of interest" description="Disordered" evidence="3">
    <location>
        <begin position="15"/>
        <end position="37"/>
    </location>
</feature>
<dbReference type="PROSITE" id="PS50977">
    <property type="entry name" value="HTH_TETR_2"/>
    <property type="match status" value="1"/>
</dbReference>
<dbReference type="EMBL" id="VUJW01000003">
    <property type="protein sequence ID" value="KAA1427683.1"/>
    <property type="molecule type" value="Genomic_DNA"/>
</dbReference>
<dbReference type="Proteomes" id="UP000324351">
    <property type="component" value="Unassembled WGS sequence"/>
</dbReference>
<dbReference type="Pfam" id="PF00440">
    <property type="entry name" value="TetR_N"/>
    <property type="match status" value="1"/>
</dbReference>
<protein>
    <submittedName>
        <fullName evidence="5">TetR/AcrR family transcriptional regulator</fullName>
    </submittedName>
</protein>
<keyword evidence="6" id="KW-1185">Reference proteome</keyword>
<feature type="domain" description="HTH tetR-type" evidence="4">
    <location>
        <begin position="40"/>
        <end position="99"/>
    </location>
</feature>
<evidence type="ECO:0000313" key="5">
    <source>
        <dbReference type="EMBL" id="KAA1427683.1"/>
    </source>
</evidence>
<dbReference type="InterPro" id="IPR001647">
    <property type="entry name" value="HTH_TetR"/>
</dbReference>
<reference evidence="5 6" key="1">
    <citation type="submission" date="2019-09" db="EMBL/GenBank/DDBJ databases">
        <title>Nocardioides panacisoli sp. nov., isolated from the soil of a ginseng field.</title>
        <authorList>
            <person name="Cho C."/>
        </authorList>
    </citation>
    <scope>NUCLEOTIDE SEQUENCE [LARGE SCALE GENOMIC DNA]</scope>
    <source>
        <strain evidence="5 6">BN140041</strain>
    </source>
</reference>
<dbReference type="SUPFAM" id="SSF46689">
    <property type="entry name" value="Homeodomain-like"/>
    <property type="match status" value="1"/>
</dbReference>
<dbReference type="InterPro" id="IPR036271">
    <property type="entry name" value="Tet_transcr_reg_TetR-rel_C_sf"/>
</dbReference>
<sequence length="247" mass="26569">MLDRLSSQGVRAGMLASMTTHASPPATADGRSTRWDDHKAERRERILDAAIDLVARDGGAVAVRDIADAAQVPRSVVYRIFRDRDDLDEQLRTEIVVRLMDVMAPKLAPSGTVHEALTDAVTTYVDWVAGHPLLHQFLGTGSTKRRTTGSRVVTGTRTAIARHLTTLLQTAAAKTGADPTVAEPVAFGVVGLIDGAVNRWVHTDPAERAAVDVLASLLTESVWAVLQSQATGLGIRLTRRTRVSALL</sequence>
<comment type="caution">
    <text evidence="5">The sequence shown here is derived from an EMBL/GenBank/DDBJ whole genome shotgun (WGS) entry which is preliminary data.</text>
</comment>
<organism evidence="5 6">
    <name type="scientific">Nocardioides antri</name>
    <dbReference type="NCBI Taxonomy" id="2607659"/>
    <lineage>
        <taxon>Bacteria</taxon>
        <taxon>Bacillati</taxon>
        <taxon>Actinomycetota</taxon>
        <taxon>Actinomycetes</taxon>
        <taxon>Propionibacteriales</taxon>
        <taxon>Nocardioidaceae</taxon>
        <taxon>Nocardioides</taxon>
    </lineage>
</organism>
<feature type="DNA-binding region" description="H-T-H motif" evidence="2">
    <location>
        <begin position="62"/>
        <end position="81"/>
    </location>
</feature>
<dbReference type="SUPFAM" id="SSF48498">
    <property type="entry name" value="Tetracyclin repressor-like, C-terminal domain"/>
    <property type="match status" value="1"/>
</dbReference>
<dbReference type="GO" id="GO:0000976">
    <property type="term" value="F:transcription cis-regulatory region binding"/>
    <property type="evidence" value="ECO:0007669"/>
    <property type="project" value="TreeGrafter"/>
</dbReference>
<evidence type="ECO:0000256" key="3">
    <source>
        <dbReference type="SAM" id="MobiDB-lite"/>
    </source>
</evidence>
<gene>
    <name evidence="5" type="ORF">F0U47_09595</name>
</gene>
<dbReference type="InterPro" id="IPR050109">
    <property type="entry name" value="HTH-type_TetR-like_transc_reg"/>
</dbReference>
<accession>A0A5B1M437</accession>
<evidence type="ECO:0000259" key="4">
    <source>
        <dbReference type="PROSITE" id="PS50977"/>
    </source>
</evidence>
<keyword evidence="1 2" id="KW-0238">DNA-binding</keyword>
<dbReference type="GO" id="GO:0003700">
    <property type="term" value="F:DNA-binding transcription factor activity"/>
    <property type="evidence" value="ECO:0007669"/>
    <property type="project" value="TreeGrafter"/>
</dbReference>
<evidence type="ECO:0000313" key="6">
    <source>
        <dbReference type="Proteomes" id="UP000324351"/>
    </source>
</evidence>
<dbReference type="InterPro" id="IPR009057">
    <property type="entry name" value="Homeodomain-like_sf"/>
</dbReference>
<dbReference type="Gene3D" id="1.10.357.10">
    <property type="entry name" value="Tetracycline Repressor, domain 2"/>
    <property type="match status" value="1"/>
</dbReference>
<reference evidence="5 6" key="2">
    <citation type="submission" date="2019-09" db="EMBL/GenBank/DDBJ databases">
        <authorList>
            <person name="Jin C."/>
        </authorList>
    </citation>
    <scope>NUCLEOTIDE SEQUENCE [LARGE SCALE GENOMIC DNA]</scope>
    <source>
        <strain evidence="5 6">BN140041</strain>
    </source>
</reference>
<dbReference type="PANTHER" id="PTHR30055:SF160">
    <property type="entry name" value="TRANSCRIPTIONAL REGULATORY PROTEIN (PROBABLY ASNC-FAMILY)-RELATED"/>
    <property type="match status" value="1"/>
</dbReference>